<dbReference type="PANTHER" id="PTHR36152">
    <property type="entry name" value="CYTOPLASMIC PROTEIN-RELATED"/>
    <property type="match status" value="1"/>
</dbReference>
<evidence type="ECO:0000313" key="2">
    <source>
        <dbReference type="Proteomes" id="UP001064933"/>
    </source>
</evidence>
<sequence length="178" mass="19615">MPGNAFIKFEKTDGGNAPGESQQLSHLGTAGWIEIGDWSWDVDAEASHLKGTGAAVGKPNPGVLTFSHYYDKSSPVLLQYIVKGTHFKMATIDLLKQTGQEEPELYFQLVAKDVFITKVGSKGGEDGSVTQDVEFVFKQIAVGYKRQKNDGKLDSALFFRWNIAEMTQQTPDIKLSIK</sequence>
<evidence type="ECO:0000313" key="1">
    <source>
        <dbReference type="EMBL" id="UXH76156.1"/>
    </source>
</evidence>
<accession>A0ABY6ASE5</accession>
<organism evidence="1 2">
    <name type="scientific">Roseateles amylovorans</name>
    <dbReference type="NCBI Taxonomy" id="2978473"/>
    <lineage>
        <taxon>Bacteria</taxon>
        <taxon>Pseudomonadati</taxon>
        <taxon>Pseudomonadota</taxon>
        <taxon>Betaproteobacteria</taxon>
        <taxon>Burkholderiales</taxon>
        <taxon>Sphaerotilaceae</taxon>
        <taxon>Roseateles</taxon>
    </lineage>
</organism>
<dbReference type="EMBL" id="CP104562">
    <property type="protein sequence ID" value="UXH76156.1"/>
    <property type="molecule type" value="Genomic_DNA"/>
</dbReference>
<dbReference type="PANTHER" id="PTHR36152:SF5">
    <property type="entry name" value="PROTEIN HCP1"/>
    <property type="match status" value="1"/>
</dbReference>
<dbReference type="Gene3D" id="2.30.110.20">
    <property type="entry name" value="Hcp1-like"/>
    <property type="match status" value="1"/>
</dbReference>
<dbReference type="RefSeq" id="WP_261755888.1">
    <property type="nucleotide sequence ID" value="NZ_CP104562.2"/>
</dbReference>
<name>A0ABY6ASE5_9BURK</name>
<gene>
    <name evidence="1" type="ORF">N4261_13845</name>
</gene>
<dbReference type="InterPro" id="IPR053165">
    <property type="entry name" value="HSI-I_assembly_Hcp1"/>
</dbReference>
<dbReference type="InterPro" id="IPR036624">
    <property type="entry name" value="Hcp1-lik_sf"/>
</dbReference>
<protein>
    <submittedName>
        <fullName evidence="1">Type VI secretion system tube protein Hcp</fullName>
    </submittedName>
</protein>
<reference evidence="1" key="1">
    <citation type="submission" date="2022-10" db="EMBL/GenBank/DDBJ databases">
        <title>Characterization and whole genome sequencing of a new Roseateles species, isolated from fresh water.</title>
        <authorList>
            <person name="Guliayeva D.Y."/>
            <person name="Akhremchuk A.E."/>
            <person name="Sikolenko M.A."/>
            <person name="Valentovich L.N."/>
            <person name="Sidarenka A.V."/>
        </authorList>
    </citation>
    <scope>NUCLEOTIDE SEQUENCE</scope>
    <source>
        <strain evidence="1">BIM B-1768</strain>
    </source>
</reference>
<keyword evidence="2" id="KW-1185">Reference proteome</keyword>
<dbReference type="SUPFAM" id="SSF141452">
    <property type="entry name" value="Hcp1-like"/>
    <property type="match status" value="1"/>
</dbReference>
<proteinExistence type="predicted"/>
<dbReference type="Pfam" id="PF05638">
    <property type="entry name" value="T6SS_HCP"/>
    <property type="match status" value="1"/>
</dbReference>
<dbReference type="Proteomes" id="UP001064933">
    <property type="component" value="Chromosome"/>
</dbReference>
<dbReference type="InterPro" id="IPR008514">
    <property type="entry name" value="T6SS_Hcp"/>
</dbReference>